<dbReference type="RefSeq" id="WP_394150374.1">
    <property type="nucleotide sequence ID" value="NZ_JBGCUC010000029.1"/>
</dbReference>
<dbReference type="Proteomes" id="UP001605250">
    <property type="component" value="Unassembled WGS sequence"/>
</dbReference>
<proteinExistence type="predicted"/>
<gene>
    <name evidence="2" type="ORF">AB3U87_21010</name>
</gene>
<name>A0ABW7CVG3_9GAMM</name>
<dbReference type="EMBL" id="JBGCUC010000029">
    <property type="protein sequence ID" value="MFG6078818.1"/>
    <property type="molecule type" value="Genomic_DNA"/>
</dbReference>
<keyword evidence="3" id="KW-1185">Reference proteome</keyword>
<evidence type="ECO:0000313" key="2">
    <source>
        <dbReference type="EMBL" id="MFG6078818.1"/>
    </source>
</evidence>
<evidence type="ECO:0000313" key="3">
    <source>
        <dbReference type="Proteomes" id="UP001605250"/>
    </source>
</evidence>
<protein>
    <submittedName>
        <fullName evidence="2">Uncharacterized protein</fullName>
    </submittedName>
</protein>
<organism evidence="2 3">
    <name type="scientific">Erwinia plantamica</name>
    <dbReference type="NCBI Taxonomy" id="3237104"/>
    <lineage>
        <taxon>Bacteria</taxon>
        <taxon>Pseudomonadati</taxon>
        <taxon>Pseudomonadota</taxon>
        <taxon>Gammaproteobacteria</taxon>
        <taxon>Enterobacterales</taxon>
        <taxon>Erwiniaceae</taxon>
        <taxon>Erwinia</taxon>
    </lineage>
</organism>
<evidence type="ECO:0000256" key="1">
    <source>
        <dbReference type="SAM" id="Phobius"/>
    </source>
</evidence>
<keyword evidence="1" id="KW-0812">Transmembrane</keyword>
<keyword evidence="1" id="KW-0472">Membrane</keyword>
<feature type="transmembrane region" description="Helical" evidence="1">
    <location>
        <begin position="12"/>
        <end position="35"/>
    </location>
</feature>
<sequence>MSHPVSGGQIVAGIILLVLCALPLALIGLFFLWQGIGIERYVGSAIPLIGAFGITQSVIRKLSGKS</sequence>
<keyword evidence="1" id="KW-1133">Transmembrane helix</keyword>
<feature type="transmembrane region" description="Helical" evidence="1">
    <location>
        <begin position="41"/>
        <end position="59"/>
    </location>
</feature>
<comment type="caution">
    <text evidence="2">The sequence shown here is derived from an EMBL/GenBank/DDBJ whole genome shotgun (WGS) entry which is preliminary data.</text>
</comment>
<reference evidence="2 3" key="1">
    <citation type="submission" date="2024-07" db="EMBL/GenBank/DDBJ databases">
        <title>Novel bacterial strain Erwinia sp. OPT-41 promoting growth of various crops.</title>
        <authorList>
            <person name="Egorshina A."/>
            <person name="Lukyantsev M.A."/>
            <person name="Golubev S.N."/>
            <person name="Muratova A.Y."/>
            <person name="Bulygina E.A."/>
        </authorList>
    </citation>
    <scope>NUCLEOTIDE SEQUENCE [LARGE SCALE GENOMIC DNA]</scope>
    <source>
        <strain evidence="2 3">OPT-41</strain>
    </source>
</reference>
<accession>A0ABW7CVG3</accession>